<dbReference type="Proteomes" id="UP000092445">
    <property type="component" value="Unassembled WGS sequence"/>
</dbReference>
<evidence type="ECO:0000256" key="1">
    <source>
        <dbReference type="SAM" id="MobiDB-lite"/>
    </source>
</evidence>
<feature type="compositionally biased region" description="Polar residues" evidence="1">
    <location>
        <begin position="88"/>
        <end position="97"/>
    </location>
</feature>
<reference evidence="3" key="1">
    <citation type="submission" date="2014-03" db="EMBL/GenBank/DDBJ databases">
        <authorList>
            <person name="Aksoy S."/>
            <person name="Warren W."/>
            <person name="Wilson R.K."/>
        </authorList>
    </citation>
    <scope>NUCLEOTIDE SEQUENCE [LARGE SCALE GENOMIC DNA]</scope>
    <source>
        <strain evidence="3">IAEA</strain>
    </source>
</reference>
<name>A0A1B0AG73_GLOPL</name>
<accession>A0A1B0AG73</accession>
<evidence type="ECO:0000313" key="2">
    <source>
        <dbReference type="EnsemblMetazoa" id="GPAI044785-PA"/>
    </source>
</evidence>
<evidence type="ECO:0000313" key="3">
    <source>
        <dbReference type="Proteomes" id="UP000092445"/>
    </source>
</evidence>
<dbReference type="EnsemblMetazoa" id="GPAI044785-RA">
    <property type="protein sequence ID" value="GPAI044785-PA"/>
    <property type="gene ID" value="GPAI044785"/>
</dbReference>
<organism evidence="2 3">
    <name type="scientific">Glossina pallidipes</name>
    <name type="common">Tsetse fly</name>
    <dbReference type="NCBI Taxonomy" id="7398"/>
    <lineage>
        <taxon>Eukaryota</taxon>
        <taxon>Metazoa</taxon>
        <taxon>Ecdysozoa</taxon>
        <taxon>Arthropoda</taxon>
        <taxon>Hexapoda</taxon>
        <taxon>Insecta</taxon>
        <taxon>Pterygota</taxon>
        <taxon>Neoptera</taxon>
        <taxon>Endopterygota</taxon>
        <taxon>Diptera</taxon>
        <taxon>Brachycera</taxon>
        <taxon>Muscomorpha</taxon>
        <taxon>Hippoboscoidea</taxon>
        <taxon>Glossinidae</taxon>
        <taxon>Glossina</taxon>
    </lineage>
</organism>
<dbReference type="VEuPathDB" id="VectorBase:GPAI044785"/>
<dbReference type="AlphaFoldDB" id="A0A1B0AG73"/>
<reference evidence="2" key="2">
    <citation type="submission" date="2020-05" db="UniProtKB">
        <authorList>
            <consortium name="EnsemblMetazoa"/>
        </authorList>
    </citation>
    <scope>IDENTIFICATION</scope>
    <source>
        <strain evidence="2">IAEA</strain>
    </source>
</reference>
<keyword evidence="3" id="KW-1185">Reference proteome</keyword>
<proteinExistence type="predicted"/>
<protein>
    <submittedName>
        <fullName evidence="2">Uncharacterized protein</fullName>
    </submittedName>
</protein>
<sequence>MQIHNPGVITLTANNQCHRSTHRAKKPSVQQKIFEISPEELQACSGPLGKYGSPRQSIHVRLVYKSQRLTCSRNSVSFSQALPGENSPAATTETSTPRGRISWRKQAAKLSTAACVAHCMPRTGAGTLLRPFVSFTPSTWSGRKEMINTSLKIMV</sequence>
<feature type="region of interest" description="Disordered" evidence="1">
    <location>
        <begin position="80"/>
        <end position="100"/>
    </location>
</feature>